<dbReference type="CDD" id="cd00038">
    <property type="entry name" value="CAP_ED"/>
    <property type="match status" value="2"/>
</dbReference>
<dbReference type="PIRSF" id="PIRSF000548">
    <property type="entry name" value="PK_regulatory"/>
    <property type="match status" value="1"/>
</dbReference>
<dbReference type="AlphaFoldDB" id="A0AB34J013"/>
<dbReference type="PROSITE" id="PS50042">
    <property type="entry name" value="CNMP_BINDING_3"/>
    <property type="match status" value="2"/>
</dbReference>
<feature type="binding site" evidence="7">
    <location>
        <position position="189"/>
    </location>
    <ligand>
        <name>3',5'-cyclic AMP</name>
        <dbReference type="ChEBI" id="CHEBI:58165"/>
        <label>1</label>
    </ligand>
</feature>
<dbReference type="PROSITE" id="PS00888">
    <property type="entry name" value="CNMP_BINDING_1"/>
    <property type="match status" value="1"/>
</dbReference>
<dbReference type="GO" id="GO:0030552">
    <property type="term" value="F:cAMP binding"/>
    <property type="evidence" value="ECO:0007669"/>
    <property type="project" value="UniProtKB-KW"/>
</dbReference>
<evidence type="ECO:0000313" key="9">
    <source>
        <dbReference type="EMBL" id="KAL1510684.1"/>
    </source>
</evidence>
<keyword evidence="6 7" id="KW-0114">cAMP</keyword>
<evidence type="ECO:0000256" key="3">
    <source>
        <dbReference type="ARBA" id="ARBA00022566"/>
    </source>
</evidence>
<keyword evidence="5 7" id="KW-0547">Nucleotide-binding</keyword>
<name>A0AB34J013_PRYPA</name>
<evidence type="ECO:0000256" key="4">
    <source>
        <dbReference type="ARBA" id="ARBA00022737"/>
    </source>
</evidence>
<evidence type="ECO:0000256" key="7">
    <source>
        <dbReference type="PIRSR" id="PIRSR000548-1"/>
    </source>
</evidence>
<feature type="domain" description="Cyclic nucleotide-binding" evidence="8">
    <location>
        <begin position="233"/>
        <end position="334"/>
    </location>
</feature>
<feature type="domain" description="Cyclic nucleotide-binding" evidence="8">
    <location>
        <begin position="112"/>
        <end position="230"/>
    </location>
</feature>
<dbReference type="PANTHER" id="PTHR11635:SF152">
    <property type="entry name" value="CAMP-DEPENDENT PROTEIN KINASE TYPE I REGULATORY SUBUNIT-RELATED"/>
    <property type="match status" value="1"/>
</dbReference>
<dbReference type="GO" id="GO:0005829">
    <property type="term" value="C:cytosol"/>
    <property type="evidence" value="ECO:0007669"/>
    <property type="project" value="TreeGrafter"/>
</dbReference>
<comment type="caution">
    <text evidence="9">The sequence shown here is derived from an EMBL/GenBank/DDBJ whole genome shotgun (WGS) entry which is preliminary data.</text>
</comment>
<dbReference type="InterPro" id="IPR018488">
    <property type="entry name" value="cNMP-bd_CS"/>
</dbReference>
<dbReference type="SMART" id="SM00100">
    <property type="entry name" value="cNMP"/>
    <property type="match status" value="2"/>
</dbReference>
<evidence type="ECO:0000313" key="10">
    <source>
        <dbReference type="Proteomes" id="UP001515480"/>
    </source>
</evidence>
<evidence type="ECO:0000259" key="8">
    <source>
        <dbReference type="PROSITE" id="PS50042"/>
    </source>
</evidence>
<reference evidence="9 10" key="1">
    <citation type="journal article" date="2024" name="Science">
        <title>Giant polyketide synthase enzymes in the biosynthesis of giant marine polyether toxins.</title>
        <authorList>
            <person name="Fallon T.R."/>
            <person name="Shende V.V."/>
            <person name="Wierzbicki I.H."/>
            <person name="Pendleton A.L."/>
            <person name="Watervoot N.F."/>
            <person name="Auber R.P."/>
            <person name="Gonzalez D.J."/>
            <person name="Wisecaver J.H."/>
            <person name="Moore B.S."/>
        </authorList>
    </citation>
    <scope>NUCLEOTIDE SEQUENCE [LARGE SCALE GENOMIC DNA]</scope>
    <source>
        <strain evidence="9 10">12B1</strain>
    </source>
</reference>
<dbReference type="PRINTS" id="PR00103">
    <property type="entry name" value="CAMPKINASE"/>
</dbReference>
<feature type="binding site" evidence="7">
    <location>
        <position position="180"/>
    </location>
    <ligand>
        <name>3',5'-cyclic AMP</name>
        <dbReference type="ChEBI" id="CHEBI:58165"/>
        <label>1</label>
    </ligand>
</feature>
<dbReference type="EMBL" id="JBGBPQ010000015">
    <property type="protein sequence ID" value="KAL1510684.1"/>
    <property type="molecule type" value="Genomic_DNA"/>
</dbReference>
<gene>
    <name evidence="9" type="ORF">AB1Y20_006980</name>
</gene>
<dbReference type="InterPro" id="IPR050503">
    <property type="entry name" value="cAMP-dep_PK_reg_su-like"/>
</dbReference>
<evidence type="ECO:0000256" key="5">
    <source>
        <dbReference type="ARBA" id="ARBA00022741"/>
    </source>
</evidence>
<organism evidence="9 10">
    <name type="scientific">Prymnesium parvum</name>
    <name type="common">Toxic golden alga</name>
    <dbReference type="NCBI Taxonomy" id="97485"/>
    <lineage>
        <taxon>Eukaryota</taxon>
        <taxon>Haptista</taxon>
        <taxon>Haptophyta</taxon>
        <taxon>Prymnesiophyceae</taxon>
        <taxon>Prymnesiales</taxon>
        <taxon>Prymnesiaceae</taxon>
        <taxon>Prymnesium</taxon>
    </lineage>
</organism>
<dbReference type="InterPro" id="IPR018490">
    <property type="entry name" value="cNMP-bd_dom_sf"/>
</dbReference>
<dbReference type="PROSITE" id="PS00889">
    <property type="entry name" value="CNMP_BINDING_2"/>
    <property type="match status" value="1"/>
</dbReference>
<dbReference type="Gene3D" id="2.60.120.10">
    <property type="entry name" value="Jelly Rolls"/>
    <property type="match status" value="2"/>
</dbReference>
<accession>A0AB34J013</accession>
<dbReference type="SUPFAM" id="SSF51206">
    <property type="entry name" value="cAMP-binding domain-like"/>
    <property type="match status" value="2"/>
</dbReference>
<evidence type="ECO:0000256" key="2">
    <source>
        <dbReference type="ARBA" id="ARBA00022553"/>
    </source>
</evidence>
<proteinExistence type="inferred from homology"/>
<dbReference type="InterPro" id="IPR000595">
    <property type="entry name" value="cNMP-bd_dom"/>
</dbReference>
<dbReference type="GO" id="GO:0004862">
    <property type="term" value="F:cAMP-dependent protein kinase inhibitor activity"/>
    <property type="evidence" value="ECO:0007669"/>
    <property type="project" value="TreeGrafter"/>
</dbReference>
<evidence type="ECO:0000256" key="1">
    <source>
        <dbReference type="ARBA" id="ARBA00005753"/>
    </source>
</evidence>
<protein>
    <recommendedName>
        <fullName evidence="8">Cyclic nucleotide-binding domain-containing protein</fullName>
    </recommendedName>
</protein>
<feature type="binding site" evidence="7">
    <location>
        <position position="299"/>
    </location>
    <ligand>
        <name>3',5'-cyclic AMP</name>
        <dbReference type="ChEBI" id="CHEBI:58165"/>
        <label>2</label>
    </ligand>
</feature>
<evidence type="ECO:0000256" key="6">
    <source>
        <dbReference type="ARBA" id="ARBA00023149"/>
    </source>
</evidence>
<dbReference type="GO" id="GO:0005952">
    <property type="term" value="C:cAMP-dependent protein kinase complex"/>
    <property type="evidence" value="ECO:0007669"/>
    <property type="project" value="InterPro"/>
</dbReference>
<dbReference type="GO" id="GO:0034236">
    <property type="term" value="F:protein kinase A catalytic subunit binding"/>
    <property type="evidence" value="ECO:0007669"/>
    <property type="project" value="TreeGrafter"/>
</dbReference>
<dbReference type="PANTHER" id="PTHR11635">
    <property type="entry name" value="CAMP-DEPENDENT PROTEIN KINASE REGULATORY CHAIN"/>
    <property type="match status" value="1"/>
</dbReference>
<sequence length="348" mass="38684">MGEHLAAVKAYITKFDLERELSNAVNLAIKEDAPDPYRVIIDYLKDLTQDDEDDEDEIIEEHMDVPAMKPRGKREQVMATKFEVPDNWTPPVHEKSESETAFLKDVMMSNRLMKSLAPSDRDMLVKAFRKVEFEPGATIIKQGDKSDNMEFFVLESGVTDISVEGKGTVLKATKGVAFGELALLHNAPRAATCVAEEAVTAFALDMVSFKMILMGKSQQDASDYMHFLKNIPLLQKFDDLDLQNLAGCLKEVEYPADKNIIVEGDEGNNFYIIRTGEVKCTKGGTEVSSRLGKGDFFGELALLSSDKRAATVTTTEPTTVLMLGRSEFVRLFGPINAEIKELAGQKRL</sequence>
<keyword evidence="2" id="KW-0597">Phosphoprotein</keyword>
<dbReference type="Pfam" id="PF00027">
    <property type="entry name" value="cNMP_binding"/>
    <property type="match status" value="2"/>
</dbReference>
<dbReference type="Proteomes" id="UP001515480">
    <property type="component" value="Unassembled WGS sequence"/>
</dbReference>
<dbReference type="InterPro" id="IPR012198">
    <property type="entry name" value="cAMP_dep_PK_reg_su"/>
</dbReference>
<keyword evidence="10" id="KW-1185">Reference proteome</keyword>
<keyword evidence="4" id="KW-0677">Repeat</keyword>
<comment type="similarity">
    <text evidence="1">Belongs to the cAMP-dependent kinase regulatory chain family.</text>
</comment>
<feature type="binding site" evidence="7">
    <location>
        <position position="308"/>
    </location>
    <ligand>
        <name>3',5'-cyclic AMP</name>
        <dbReference type="ChEBI" id="CHEBI:58165"/>
        <label>2</label>
    </ligand>
</feature>
<dbReference type="InterPro" id="IPR014710">
    <property type="entry name" value="RmlC-like_jellyroll"/>
</dbReference>
<keyword evidence="3 7" id="KW-0116">cAMP-binding</keyword>